<dbReference type="GO" id="GO:0043190">
    <property type="term" value="C:ATP-binding cassette (ABC) transporter complex"/>
    <property type="evidence" value="ECO:0007669"/>
    <property type="project" value="InterPro"/>
</dbReference>
<feature type="transmembrane region" description="Helical" evidence="9">
    <location>
        <begin position="142"/>
        <end position="166"/>
    </location>
</feature>
<feature type="transmembrane region" description="Helical" evidence="9">
    <location>
        <begin position="6"/>
        <end position="31"/>
    </location>
</feature>
<feature type="transmembrane region" description="Helical" evidence="9">
    <location>
        <begin position="62"/>
        <end position="82"/>
    </location>
</feature>
<protein>
    <submittedName>
        <fullName evidence="10">High-affinity zinc uptake system membrane protein ZnuB</fullName>
    </submittedName>
</protein>
<evidence type="ECO:0000256" key="3">
    <source>
        <dbReference type="ARBA" id="ARBA00022448"/>
    </source>
</evidence>
<evidence type="ECO:0000256" key="7">
    <source>
        <dbReference type="ARBA" id="ARBA00023136"/>
    </source>
</evidence>
<evidence type="ECO:0000256" key="6">
    <source>
        <dbReference type="ARBA" id="ARBA00022989"/>
    </source>
</evidence>
<dbReference type="CDD" id="cd06550">
    <property type="entry name" value="TM_ABC_iron-siderophores_like"/>
    <property type="match status" value="1"/>
</dbReference>
<accession>A0A5C5XAZ4</accession>
<evidence type="ECO:0000313" key="10">
    <source>
        <dbReference type="EMBL" id="TWT60317.1"/>
    </source>
</evidence>
<dbReference type="GO" id="GO:0055085">
    <property type="term" value="P:transmembrane transport"/>
    <property type="evidence" value="ECO:0007669"/>
    <property type="project" value="InterPro"/>
</dbReference>
<evidence type="ECO:0000256" key="9">
    <source>
        <dbReference type="SAM" id="Phobius"/>
    </source>
</evidence>
<keyword evidence="11" id="KW-1185">Reference proteome</keyword>
<dbReference type="PANTHER" id="PTHR30477">
    <property type="entry name" value="ABC-TRANSPORTER METAL-BINDING PROTEIN"/>
    <property type="match status" value="1"/>
</dbReference>
<dbReference type="AlphaFoldDB" id="A0A5C5XAZ4"/>
<evidence type="ECO:0000256" key="4">
    <source>
        <dbReference type="ARBA" id="ARBA00022475"/>
    </source>
</evidence>
<dbReference type="OrthoDB" id="9788905at2"/>
<dbReference type="PANTHER" id="PTHR30477:SF3">
    <property type="entry name" value="METAL TRANSPORT SYSTEM MEMBRANE PROTEIN CT_069-RELATED"/>
    <property type="match status" value="1"/>
</dbReference>
<evidence type="ECO:0000256" key="1">
    <source>
        <dbReference type="ARBA" id="ARBA00004651"/>
    </source>
</evidence>
<keyword evidence="4" id="KW-1003">Cell membrane</keyword>
<evidence type="ECO:0000256" key="8">
    <source>
        <dbReference type="RuleBase" id="RU003943"/>
    </source>
</evidence>
<organism evidence="10 11">
    <name type="scientific">Rubinisphaera italica</name>
    <dbReference type="NCBI Taxonomy" id="2527969"/>
    <lineage>
        <taxon>Bacteria</taxon>
        <taxon>Pseudomonadati</taxon>
        <taxon>Planctomycetota</taxon>
        <taxon>Planctomycetia</taxon>
        <taxon>Planctomycetales</taxon>
        <taxon>Planctomycetaceae</taxon>
        <taxon>Rubinisphaera</taxon>
    </lineage>
</organism>
<reference evidence="10 11" key="1">
    <citation type="submission" date="2019-02" db="EMBL/GenBank/DDBJ databases">
        <title>Deep-cultivation of Planctomycetes and their phenomic and genomic characterization uncovers novel biology.</title>
        <authorList>
            <person name="Wiegand S."/>
            <person name="Jogler M."/>
            <person name="Boedeker C."/>
            <person name="Pinto D."/>
            <person name="Vollmers J."/>
            <person name="Rivas-Marin E."/>
            <person name="Kohn T."/>
            <person name="Peeters S.H."/>
            <person name="Heuer A."/>
            <person name="Rast P."/>
            <person name="Oberbeckmann S."/>
            <person name="Bunk B."/>
            <person name="Jeske O."/>
            <person name="Meyerdierks A."/>
            <person name="Storesund J.E."/>
            <person name="Kallscheuer N."/>
            <person name="Luecker S."/>
            <person name="Lage O.M."/>
            <person name="Pohl T."/>
            <person name="Merkel B.J."/>
            <person name="Hornburger P."/>
            <person name="Mueller R.-W."/>
            <person name="Bruemmer F."/>
            <person name="Labrenz M."/>
            <person name="Spormann A.M."/>
            <person name="Op Den Camp H."/>
            <person name="Overmann J."/>
            <person name="Amann R."/>
            <person name="Jetten M.S.M."/>
            <person name="Mascher T."/>
            <person name="Medema M.H."/>
            <person name="Devos D.P."/>
            <person name="Kaster A.-K."/>
            <person name="Ovreas L."/>
            <person name="Rohde M."/>
            <person name="Galperin M.Y."/>
            <person name="Jogler C."/>
        </authorList>
    </citation>
    <scope>NUCLEOTIDE SEQUENCE [LARGE SCALE GENOMIC DNA]</scope>
    <source>
        <strain evidence="10 11">Pan54</strain>
    </source>
</reference>
<gene>
    <name evidence="10" type="primary">znuB</name>
    <name evidence="10" type="ORF">Pan54_10310</name>
</gene>
<keyword evidence="3 8" id="KW-0813">Transport</keyword>
<keyword evidence="7 9" id="KW-0472">Membrane</keyword>
<comment type="subcellular location">
    <subcellularLocation>
        <location evidence="1 8">Cell membrane</location>
        <topology evidence="1 8">Multi-pass membrane protein</topology>
    </subcellularLocation>
</comment>
<sequence length="286" mass="29943">MFGLPYNTAVVLLGTALVGATCGIIGTFAVLRRRALTGDALAHASLPGVCIGYYLAGGQNLALQFAGAFLSGLLAVWLIRILPQISKTRTETAVAGVLSVFFGAGIVLSRMIQNSGKFGGRAGFDAFLFGSPGSLLIKDVYLIGGACLLTVLIIALTFRLSVGVTFDADFLSVQGLPTNRVDWLQLLLLTTTIVVGLPAIGVVMIVALIITPAVTARLWSDRFYQILLISAGIGAGASAIGALLSSLDTRIPAGASTVLVCTACYLVSLVIRHFARTFHDLERITN</sequence>
<dbReference type="Proteomes" id="UP000316095">
    <property type="component" value="Unassembled WGS sequence"/>
</dbReference>
<keyword evidence="5 8" id="KW-0812">Transmembrane</keyword>
<comment type="caution">
    <text evidence="10">The sequence shown here is derived from an EMBL/GenBank/DDBJ whole genome shotgun (WGS) entry which is preliminary data.</text>
</comment>
<dbReference type="Pfam" id="PF00950">
    <property type="entry name" value="ABC-3"/>
    <property type="match status" value="1"/>
</dbReference>
<feature type="transmembrane region" description="Helical" evidence="9">
    <location>
        <begin position="251"/>
        <end position="271"/>
    </location>
</feature>
<dbReference type="SUPFAM" id="SSF81345">
    <property type="entry name" value="ABC transporter involved in vitamin B12 uptake, BtuC"/>
    <property type="match status" value="1"/>
</dbReference>
<proteinExistence type="inferred from homology"/>
<comment type="similarity">
    <text evidence="2 8">Belongs to the ABC-3 integral membrane protein family.</text>
</comment>
<name>A0A5C5XAZ4_9PLAN</name>
<dbReference type="EMBL" id="SJPG01000001">
    <property type="protein sequence ID" value="TWT60317.1"/>
    <property type="molecule type" value="Genomic_DNA"/>
</dbReference>
<feature type="transmembrane region" description="Helical" evidence="9">
    <location>
        <begin position="223"/>
        <end position="245"/>
    </location>
</feature>
<feature type="transmembrane region" description="Helical" evidence="9">
    <location>
        <begin position="186"/>
        <end position="211"/>
    </location>
</feature>
<dbReference type="InterPro" id="IPR037294">
    <property type="entry name" value="ABC_BtuC-like"/>
</dbReference>
<feature type="transmembrane region" description="Helical" evidence="9">
    <location>
        <begin position="94"/>
        <end position="112"/>
    </location>
</feature>
<dbReference type="InterPro" id="IPR001626">
    <property type="entry name" value="ABC_TroCD"/>
</dbReference>
<dbReference type="GO" id="GO:0010043">
    <property type="term" value="P:response to zinc ion"/>
    <property type="evidence" value="ECO:0007669"/>
    <property type="project" value="TreeGrafter"/>
</dbReference>
<evidence type="ECO:0000256" key="2">
    <source>
        <dbReference type="ARBA" id="ARBA00008034"/>
    </source>
</evidence>
<dbReference type="RefSeq" id="WP_146502458.1">
    <property type="nucleotide sequence ID" value="NZ_SJPG01000001.1"/>
</dbReference>
<evidence type="ECO:0000256" key="5">
    <source>
        <dbReference type="ARBA" id="ARBA00022692"/>
    </source>
</evidence>
<keyword evidence="6 9" id="KW-1133">Transmembrane helix</keyword>
<dbReference type="Gene3D" id="1.10.3470.10">
    <property type="entry name" value="ABC transporter involved in vitamin B12 uptake, BtuC"/>
    <property type="match status" value="1"/>
</dbReference>
<evidence type="ECO:0000313" key="11">
    <source>
        <dbReference type="Proteomes" id="UP000316095"/>
    </source>
</evidence>